<dbReference type="Proteomes" id="UP000773850">
    <property type="component" value="Unassembled WGS sequence"/>
</dbReference>
<dbReference type="Proteomes" id="UP000075424">
    <property type="component" value="Unassembled WGS sequence"/>
</dbReference>
<proteinExistence type="predicted"/>
<accession>A0A150MSK4</accession>
<evidence type="ECO:0000313" key="1">
    <source>
        <dbReference type="EMBL" id="KAF6511642.1"/>
    </source>
</evidence>
<name>A0A150MSK4_GEOSE</name>
<comment type="caution">
    <text evidence="2">The sequence shown here is derived from an EMBL/GenBank/DDBJ whole genome shotgun (WGS) entry which is preliminary data.</text>
</comment>
<dbReference type="Proteomes" id="UP000075517">
    <property type="component" value="Unassembled WGS sequence"/>
</dbReference>
<protein>
    <submittedName>
        <fullName evidence="2">Uncharacterized protein</fullName>
    </submittedName>
</protein>
<dbReference type="AlphaFoldDB" id="A0A150MSK4"/>
<dbReference type="PATRIC" id="fig|1422.17.peg.1129"/>
<evidence type="ECO:0000313" key="2">
    <source>
        <dbReference type="EMBL" id="KYD27389.1"/>
    </source>
</evidence>
<dbReference type="EMBL" id="LQYY01000111">
    <property type="protein sequence ID" value="KYD32601.1"/>
    <property type="molecule type" value="Genomic_DNA"/>
</dbReference>
<evidence type="ECO:0000313" key="6">
    <source>
        <dbReference type="Proteomes" id="UP000773850"/>
    </source>
</evidence>
<evidence type="ECO:0000313" key="4">
    <source>
        <dbReference type="Proteomes" id="UP000075424"/>
    </source>
</evidence>
<evidence type="ECO:0000313" key="3">
    <source>
        <dbReference type="EMBL" id="KYD32601.1"/>
    </source>
</evidence>
<gene>
    <name evidence="2" type="ORF">B4109_1517</name>
    <name evidence="3" type="ORF">B4114_1521</name>
    <name evidence="1" type="ORF">GS8_1218</name>
</gene>
<organism evidence="2 4">
    <name type="scientific">Geobacillus stearothermophilus</name>
    <name type="common">Bacillus stearothermophilus</name>
    <dbReference type="NCBI Taxonomy" id="1422"/>
    <lineage>
        <taxon>Bacteria</taxon>
        <taxon>Bacillati</taxon>
        <taxon>Bacillota</taxon>
        <taxon>Bacilli</taxon>
        <taxon>Bacillales</taxon>
        <taxon>Anoxybacillaceae</taxon>
        <taxon>Geobacillus</taxon>
    </lineage>
</organism>
<dbReference type="EMBL" id="LUCS01000018">
    <property type="protein sequence ID" value="KAF6511642.1"/>
    <property type="molecule type" value="Genomic_DNA"/>
</dbReference>
<evidence type="ECO:0000313" key="5">
    <source>
        <dbReference type="Proteomes" id="UP000075517"/>
    </source>
</evidence>
<reference evidence="1 6" key="2">
    <citation type="submission" date="2016-03" db="EMBL/GenBank/DDBJ databases">
        <title>Spore heat resistance.</title>
        <authorList>
            <person name="Boekhorst J."/>
            <person name="Berendsen E.M."/>
            <person name="Wells-Bennik M.H."/>
            <person name="Kuipers O.P."/>
        </authorList>
    </citation>
    <scope>NUCLEOTIDE SEQUENCE [LARGE SCALE GENOMIC DNA]</scope>
    <source>
        <strain evidence="1 6">GS8</strain>
    </source>
</reference>
<sequence length="50" mass="5385">MKFPTGGDEALRLSAREPQGRIRCKSGADSIVWMGEDEGLPAFVLAHANV</sequence>
<keyword evidence="6" id="KW-1185">Reference proteome</keyword>
<dbReference type="EMBL" id="LQYV01000053">
    <property type="protein sequence ID" value="KYD27389.1"/>
    <property type="molecule type" value="Genomic_DNA"/>
</dbReference>
<reference evidence="4 5" key="1">
    <citation type="submission" date="2016-01" db="EMBL/GenBank/DDBJ databases">
        <title>Draft Genome Sequences of Seven Thermophilic Sporeformers Isolated from Foods.</title>
        <authorList>
            <person name="Berendsen E.M."/>
            <person name="Wells-Bennik M.H."/>
            <person name="Krawcyk A.O."/>
            <person name="De Jong A."/>
            <person name="Holsappel S."/>
            <person name="Eijlander R.T."/>
            <person name="Kuipers O.P."/>
        </authorList>
    </citation>
    <scope>NUCLEOTIDE SEQUENCE [LARGE SCALE GENOMIC DNA]</scope>
    <source>
        <strain evidence="2 4">B4109</strain>
        <strain evidence="3 5">B4114</strain>
    </source>
</reference>